<dbReference type="EMBL" id="ML208325">
    <property type="protein sequence ID" value="TFK69715.1"/>
    <property type="molecule type" value="Genomic_DNA"/>
</dbReference>
<dbReference type="Proteomes" id="UP000308600">
    <property type="component" value="Unassembled WGS sequence"/>
</dbReference>
<gene>
    <name evidence="1" type="ORF">BDN72DRAFT_740265</name>
</gene>
<name>A0ACD3AV53_9AGAR</name>
<evidence type="ECO:0000313" key="1">
    <source>
        <dbReference type="EMBL" id="TFK69715.1"/>
    </source>
</evidence>
<protein>
    <submittedName>
        <fullName evidence="1">Uncharacterized protein</fullName>
    </submittedName>
</protein>
<sequence>PPVWVEIPSDQKVYTRQKPICVPPPIIPLDEHSSCPCNETRTFYSPSNPSFTRPCTIFTLTGALTSTIELQQCPSAAARQNRFIGPDPRHLGIFNFNNSLLFTHDLLDDYTNSYTKSEMPFASWVSILADRYVAHQSPVAFVSDQILRNVWFSFINLQ</sequence>
<feature type="non-terminal residue" evidence="1">
    <location>
        <position position="158"/>
    </location>
</feature>
<reference evidence="1 2" key="1">
    <citation type="journal article" date="2019" name="Nat. Ecol. Evol.">
        <title>Megaphylogeny resolves global patterns of mushroom evolution.</title>
        <authorList>
            <person name="Varga T."/>
            <person name="Krizsan K."/>
            <person name="Foldi C."/>
            <person name="Dima B."/>
            <person name="Sanchez-Garcia M."/>
            <person name="Sanchez-Ramirez S."/>
            <person name="Szollosi G.J."/>
            <person name="Szarkandi J.G."/>
            <person name="Papp V."/>
            <person name="Albert L."/>
            <person name="Andreopoulos W."/>
            <person name="Angelini C."/>
            <person name="Antonin V."/>
            <person name="Barry K.W."/>
            <person name="Bougher N.L."/>
            <person name="Buchanan P."/>
            <person name="Buyck B."/>
            <person name="Bense V."/>
            <person name="Catcheside P."/>
            <person name="Chovatia M."/>
            <person name="Cooper J."/>
            <person name="Damon W."/>
            <person name="Desjardin D."/>
            <person name="Finy P."/>
            <person name="Geml J."/>
            <person name="Haridas S."/>
            <person name="Hughes K."/>
            <person name="Justo A."/>
            <person name="Karasinski D."/>
            <person name="Kautmanova I."/>
            <person name="Kiss B."/>
            <person name="Kocsube S."/>
            <person name="Kotiranta H."/>
            <person name="LaButti K.M."/>
            <person name="Lechner B.E."/>
            <person name="Liimatainen K."/>
            <person name="Lipzen A."/>
            <person name="Lukacs Z."/>
            <person name="Mihaltcheva S."/>
            <person name="Morgado L.N."/>
            <person name="Niskanen T."/>
            <person name="Noordeloos M.E."/>
            <person name="Ohm R.A."/>
            <person name="Ortiz-Santana B."/>
            <person name="Ovrebo C."/>
            <person name="Racz N."/>
            <person name="Riley R."/>
            <person name="Savchenko A."/>
            <person name="Shiryaev A."/>
            <person name="Soop K."/>
            <person name="Spirin V."/>
            <person name="Szebenyi C."/>
            <person name="Tomsovsky M."/>
            <person name="Tulloss R.E."/>
            <person name="Uehling J."/>
            <person name="Grigoriev I.V."/>
            <person name="Vagvolgyi C."/>
            <person name="Papp T."/>
            <person name="Martin F.M."/>
            <person name="Miettinen O."/>
            <person name="Hibbett D.S."/>
            <person name="Nagy L.G."/>
        </authorList>
    </citation>
    <scope>NUCLEOTIDE SEQUENCE [LARGE SCALE GENOMIC DNA]</scope>
    <source>
        <strain evidence="1 2">NL-1719</strain>
    </source>
</reference>
<accession>A0ACD3AV53</accession>
<proteinExistence type="predicted"/>
<keyword evidence="2" id="KW-1185">Reference proteome</keyword>
<organism evidence="1 2">
    <name type="scientific">Pluteus cervinus</name>
    <dbReference type="NCBI Taxonomy" id="181527"/>
    <lineage>
        <taxon>Eukaryota</taxon>
        <taxon>Fungi</taxon>
        <taxon>Dikarya</taxon>
        <taxon>Basidiomycota</taxon>
        <taxon>Agaricomycotina</taxon>
        <taxon>Agaricomycetes</taxon>
        <taxon>Agaricomycetidae</taxon>
        <taxon>Agaricales</taxon>
        <taxon>Pluteineae</taxon>
        <taxon>Pluteaceae</taxon>
        <taxon>Pluteus</taxon>
    </lineage>
</organism>
<evidence type="ECO:0000313" key="2">
    <source>
        <dbReference type="Proteomes" id="UP000308600"/>
    </source>
</evidence>
<feature type="non-terminal residue" evidence="1">
    <location>
        <position position="1"/>
    </location>
</feature>